<evidence type="ECO:0000313" key="10">
    <source>
        <dbReference type="Proteomes" id="UP000176614"/>
    </source>
</evidence>
<comment type="cofactor">
    <cofactor evidence="7">
        <name>FAD</name>
        <dbReference type="ChEBI" id="CHEBI:57692"/>
    </cofactor>
    <text evidence="7">Binds 1 FAD per subunit.</text>
</comment>
<dbReference type="Proteomes" id="UP000176614">
    <property type="component" value="Unassembled WGS sequence"/>
</dbReference>
<dbReference type="Pfam" id="PF07992">
    <property type="entry name" value="Pyr_redox_2"/>
    <property type="match status" value="1"/>
</dbReference>
<accession>A0A1F4W2J3</accession>
<evidence type="ECO:0000256" key="3">
    <source>
        <dbReference type="ARBA" id="ARBA00023002"/>
    </source>
</evidence>
<comment type="subunit">
    <text evidence="6">Homodimer.</text>
</comment>
<evidence type="ECO:0000256" key="6">
    <source>
        <dbReference type="RuleBase" id="RU003880"/>
    </source>
</evidence>
<organism evidence="9 10">
    <name type="scientific">candidate division WWE3 bacterium RIFOXYA2_FULL_46_9</name>
    <dbReference type="NCBI Taxonomy" id="1802636"/>
    <lineage>
        <taxon>Bacteria</taxon>
        <taxon>Katanobacteria</taxon>
    </lineage>
</organism>
<dbReference type="NCBIfam" id="TIGR01292">
    <property type="entry name" value="TRX_reduct"/>
    <property type="match status" value="1"/>
</dbReference>
<dbReference type="InterPro" id="IPR023753">
    <property type="entry name" value="FAD/NAD-binding_dom"/>
</dbReference>
<feature type="domain" description="FAD/NAD(P)-binding" evidence="8">
    <location>
        <begin position="5"/>
        <end position="301"/>
    </location>
</feature>
<evidence type="ECO:0000256" key="2">
    <source>
        <dbReference type="ARBA" id="ARBA00022827"/>
    </source>
</evidence>
<dbReference type="InterPro" id="IPR005982">
    <property type="entry name" value="Thioredox_Rdtase"/>
</dbReference>
<dbReference type="Gene3D" id="3.50.50.60">
    <property type="entry name" value="FAD/NAD(P)-binding domain"/>
    <property type="match status" value="2"/>
</dbReference>
<proteinExistence type="inferred from homology"/>
<evidence type="ECO:0000256" key="5">
    <source>
        <dbReference type="ARBA" id="ARBA00023284"/>
    </source>
</evidence>
<dbReference type="PROSITE" id="PS00573">
    <property type="entry name" value="PYRIDINE_REDOX_2"/>
    <property type="match status" value="1"/>
</dbReference>
<comment type="catalytic activity">
    <reaction evidence="6">
        <text>[thioredoxin]-dithiol + NADP(+) = [thioredoxin]-disulfide + NADPH + H(+)</text>
        <dbReference type="Rhea" id="RHEA:20345"/>
        <dbReference type="Rhea" id="RHEA-COMP:10698"/>
        <dbReference type="Rhea" id="RHEA-COMP:10700"/>
        <dbReference type="ChEBI" id="CHEBI:15378"/>
        <dbReference type="ChEBI" id="CHEBI:29950"/>
        <dbReference type="ChEBI" id="CHEBI:50058"/>
        <dbReference type="ChEBI" id="CHEBI:57783"/>
        <dbReference type="ChEBI" id="CHEBI:58349"/>
        <dbReference type="EC" id="1.8.1.9"/>
    </reaction>
</comment>
<protein>
    <recommendedName>
        <fullName evidence="6">Thioredoxin reductase</fullName>
        <ecNumber evidence="6">1.8.1.9</ecNumber>
    </recommendedName>
</protein>
<dbReference type="InterPro" id="IPR050097">
    <property type="entry name" value="Ferredoxin-NADP_redctase_2"/>
</dbReference>
<evidence type="ECO:0000256" key="7">
    <source>
        <dbReference type="RuleBase" id="RU003881"/>
    </source>
</evidence>
<gene>
    <name evidence="9" type="ORF">A2264_04685</name>
</gene>
<evidence type="ECO:0000256" key="4">
    <source>
        <dbReference type="ARBA" id="ARBA00023157"/>
    </source>
</evidence>
<keyword evidence="2 6" id="KW-0274">FAD</keyword>
<comment type="similarity">
    <text evidence="6">Belongs to the class-II pyridine nucleotide-disulfide oxidoreductase family.</text>
</comment>
<keyword evidence="1 6" id="KW-0285">Flavoprotein</keyword>
<keyword evidence="7" id="KW-0521">NADP</keyword>
<dbReference type="InterPro" id="IPR008255">
    <property type="entry name" value="Pyr_nucl-diS_OxRdtase_2_AS"/>
</dbReference>
<dbReference type="PRINTS" id="PR00368">
    <property type="entry name" value="FADPNR"/>
</dbReference>
<dbReference type="EMBL" id="MEVT01000005">
    <property type="protein sequence ID" value="OGC63632.1"/>
    <property type="molecule type" value="Genomic_DNA"/>
</dbReference>
<keyword evidence="5 6" id="KW-0676">Redox-active center</keyword>
<keyword evidence="3 6" id="KW-0560">Oxidoreductase</keyword>
<dbReference type="PANTHER" id="PTHR48105">
    <property type="entry name" value="THIOREDOXIN REDUCTASE 1-RELATED-RELATED"/>
    <property type="match status" value="1"/>
</dbReference>
<dbReference type="GO" id="GO:0004791">
    <property type="term" value="F:thioredoxin-disulfide reductase (NADPH) activity"/>
    <property type="evidence" value="ECO:0007669"/>
    <property type="project" value="UniProtKB-UniRule"/>
</dbReference>
<dbReference type="SUPFAM" id="SSF51905">
    <property type="entry name" value="FAD/NAD(P)-binding domain"/>
    <property type="match status" value="1"/>
</dbReference>
<evidence type="ECO:0000256" key="1">
    <source>
        <dbReference type="ARBA" id="ARBA00022630"/>
    </source>
</evidence>
<dbReference type="AlphaFoldDB" id="A0A1F4W2J3"/>
<dbReference type="GO" id="GO:0019430">
    <property type="term" value="P:removal of superoxide radicals"/>
    <property type="evidence" value="ECO:0007669"/>
    <property type="project" value="UniProtKB-UniRule"/>
</dbReference>
<evidence type="ECO:0000313" key="9">
    <source>
        <dbReference type="EMBL" id="OGC63632.1"/>
    </source>
</evidence>
<reference evidence="9 10" key="1">
    <citation type="journal article" date="2016" name="Nat. Commun.">
        <title>Thousands of microbial genomes shed light on interconnected biogeochemical processes in an aquifer system.</title>
        <authorList>
            <person name="Anantharaman K."/>
            <person name="Brown C.T."/>
            <person name="Hug L.A."/>
            <person name="Sharon I."/>
            <person name="Castelle C.J."/>
            <person name="Probst A.J."/>
            <person name="Thomas B.C."/>
            <person name="Singh A."/>
            <person name="Wilkins M.J."/>
            <person name="Karaoz U."/>
            <person name="Brodie E.L."/>
            <person name="Williams K.H."/>
            <person name="Hubbard S.S."/>
            <person name="Banfield J.F."/>
        </authorList>
    </citation>
    <scope>NUCLEOTIDE SEQUENCE [LARGE SCALE GENOMIC DNA]</scope>
</reference>
<evidence type="ECO:0000259" key="8">
    <source>
        <dbReference type="Pfam" id="PF07992"/>
    </source>
</evidence>
<dbReference type="InterPro" id="IPR036188">
    <property type="entry name" value="FAD/NAD-bd_sf"/>
</dbReference>
<dbReference type="EC" id="1.8.1.9" evidence="6"/>
<sequence length="319" mass="33983">MNNTYDLIIIGGGPAGLSAAIYSSRALERTLILAGNPSGGQLTITSVVENFPGFPGGIPGPELISNIRTQAVNCGAEAVDANVASVSGDAHRGFTAKTENGEEYLSKAIIVATGSSAKWLNIESEIRLRGRGVSGCATCDGYFYKDKVIAVVGGGDSAMEEATFLTKFASKVYVLVRGSKDKMKASKVMQEKAFSNPKIEFLYNVTVKEVLGESSVTGLRLTNTGDNSERIMDDVRGLFLAIGHEPATKFLAGFIELDEKGYIKVVEQTKALESGTQKIKEGVFVGGDCADWKYRQAITAAGFGCMASLEAEKYLTNLR</sequence>
<comment type="caution">
    <text evidence="9">The sequence shown here is derived from an EMBL/GenBank/DDBJ whole genome shotgun (WGS) entry which is preliminary data.</text>
</comment>
<dbReference type="GO" id="GO:0005737">
    <property type="term" value="C:cytoplasm"/>
    <property type="evidence" value="ECO:0007669"/>
    <property type="project" value="InterPro"/>
</dbReference>
<dbReference type="PRINTS" id="PR00469">
    <property type="entry name" value="PNDRDTASEII"/>
</dbReference>
<name>A0A1F4W2J3_UNCKA</name>
<keyword evidence="4" id="KW-1015">Disulfide bond</keyword>